<keyword evidence="2" id="KW-1185">Reference proteome</keyword>
<feature type="compositionally biased region" description="Basic and acidic residues" evidence="1">
    <location>
        <begin position="196"/>
        <end position="211"/>
    </location>
</feature>
<evidence type="ECO:0000256" key="1">
    <source>
        <dbReference type="SAM" id="MobiDB-lite"/>
    </source>
</evidence>
<evidence type="ECO:0000313" key="2">
    <source>
        <dbReference type="Proteomes" id="UP001652583"/>
    </source>
</evidence>
<feature type="compositionally biased region" description="Pro residues" evidence="1">
    <location>
        <begin position="64"/>
        <end position="73"/>
    </location>
</feature>
<protein>
    <submittedName>
        <fullName evidence="3 4">Proline-rich proteoglycan 2-like</fullName>
    </submittedName>
</protein>
<feature type="compositionally biased region" description="Basic and acidic residues" evidence="1">
    <location>
        <begin position="83"/>
        <end position="104"/>
    </location>
</feature>
<dbReference type="RefSeq" id="XP_053069410.1">
    <property type="nucleotide sequence ID" value="XM_053213435.1"/>
</dbReference>
<proteinExistence type="predicted"/>
<sequence length="267" mass="28874">MVILCQVNVASVKEPEAALRGPGARPPADRAPGEQAGSVPHPPSLPGFRQAPPLPHSHRRAPPRGLPPLPGPPRRSHSTPNVTDKEAKRVGREHQPPRAERPAKGPECPTRPAPTLIQGSEKGTLAPLYDPTGTEAGVRLGPTSRQHNSKKERQPAGPSPGGQTDKVPHPHAERRGKEARTYPATPTSHAGRSVGKAREQGTRRDSTDGTRPEQASPRTPRAQWVGSDHYRVHSFFWGQVMGMFRNETELVGAQHCGCAKCHCIVEY</sequence>
<dbReference type="KEGG" id="aju:113594840"/>
<evidence type="ECO:0000313" key="4">
    <source>
        <dbReference type="RefSeq" id="XP_053069410.1"/>
    </source>
</evidence>
<dbReference type="GeneID" id="113594840"/>
<feature type="compositionally biased region" description="Basic and acidic residues" evidence="1">
    <location>
        <begin position="166"/>
        <end position="180"/>
    </location>
</feature>
<dbReference type="RefSeq" id="XP_026899022.1">
    <property type="nucleotide sequence ID" value="XM_027043221.1"/>
</dbReference>
<accession>A0A6J1Y274</accession>
<organism evidence="2 3">
    <name type="scientific">Acinonyx jubatus</name>
    <name type="common">Cheetah</name>
    <dbReference type="NCBI Taxonomy" id="32536"/>
    <lineage>
        <taxon>Eukaryota</taxon>
        <taxon>Metazoa</taxon>
        <taxon>Chordata</taxon>
        <taxon>Craniata</taxon>
        <taxon>Vertebrata</taxon>
        <taxon>Euteleostomi</taxon>
        <taxon>Mammalia</taxon>
        <taxon>Eutheria</taxon>
        <taxon>Laurasiatheria</taxon>
        <taxon>Carnivora</taxon>
        <taxon>Feliformia</taxon>
        <taxon>Felidae</taxon>
        <taxon>Felinae</taxon>
        <taxon>Acinonyx</taxon>
    </lineage>
</organism>
<gene>
    <name evidence="3 4" type="primary">LOC113594840</name>
</gene>
<feature type="region of interest" description="Disordered" evidence="1">
    <location>
        <begin position="11"/>
        <end position="222"/>
    </location>
</feature>
<reference evidence="3" key="1">
    <citation type="submission" date="2025-04" db="UniProtKB">
        <authorList>
            <consortium name="RefSeq"/>
        </authorList>
    </citation>
    <scope>IDENTIFICATION</scope>
    <source>
        <tissue evidence="3 4">Blood</tissue>
    </source>
</reference>
<name>A0A6J1Y274_ACIJB</name>
<dbReference type="AlphaFoldDB" id="A0A6J1Y274"/>
<evidence type="ECO:0000313" key="3">
    <source>
        <dbReference type="RefSeq" id="XP_026899022.1"/>
    </source>
</evidence>
<dbReference type="Proteomes" id="UP001652583">
    <property type="component" value="Chromosome E3"/>
</dbReference>